<protein>
    <submittedName>
        <fullName evidence="1">Universal stress protein A</fullName>
    </submittedName>
</protein>
<keyword evidence="2" id="KW-1185">Reference proteome</keyword>
<evidence type="ECO:0000313" key="1">
    <source>
        <dbReference type="EMBL" id="KAI2645944.1"/>
    </source>
</evidence>
<evidence type="ECO:0000313" key="2">
    <source>
        <dbReference type="Proteomes" id="UP000830375"/>
    </source>
</evidence>
<organism evidence="1 2">
    <name type="scientific">Labeo rohita</name>
    <name type="common">Indian major carp</name>
    <name type="synonym">Cyprinus rohita</name>
    <dbReference type="NCBI Taxonomy" id="84645"/>
    <lineage>
        <taxon>Eukaryota</taxon>
        <taxon>Metazoa</taxon>
        <taxon>Chordata</taxon>
        <taxon>Craniata</taxon>
        <taxon>Vertebrata</taxon>
        <taxon>Euteleostomi</taxon>
        <taxon>Actinopterygii</taxon>
        <taxon>Neopterygii</taxon>
        <taxon>Teleostei</taxon>
        <taxon>Ostariophysi</taxon>
        <taxon>Cypriniformes</taxon>
        <taxon>Cyprinidae</taxon>
        <taxon>Labeoninae</taxon>
        <taxon>Labeonini</taxon>
        <taxon>Labeo</taxon>
    </lineage>
</organism>
<reference evidence="1 2" key="1">
    <citation type="submission" date="2022-01" db="EMBL/GenBank/DDBJ databases">
        <title>A high-quality chromosome-level genome assembly of rohu carp, Labeo rohita.</title>
        <authorList>
            <person name="Arick M.A. II"/>
            <person name="Hsu C.-Y."/>
            <person name="Magbanua Z."/>
            <person name="Pechanova O."/>
            <person name="Grover C."/>
            <person name="Miller E."/>
            <person name="Thrash A."/>
            <person name="Ezzel L."/>
            <person name="Alam S."/>
            <person name="Benzie J."/>
            <person name="Hamilton M."/>
            <person name="Karsi A."/>
            <person name="Lawrence M.L."/>
            <person name="Peterson D.G."/>
        </authorList>
    </citation>
    <scope>NUCLEOTIDE SEQUENCE [LARGE SCALE GENOMIC DNA]</scope>
    <source>
        <strain evidence="2">BAU-BD-2019</strain>
        <tissue evidence="1">Blood</tissue>
    </source>
</reference>
<gene>
    <name evidence="1" type="ORF">H4Q32_025298</name>
</gene>
<dbReference type="Proteomes" id="UP000830375">
    <property type="component" value="Unassembled WGS sequence"/>
</dbReference>
<comment type="caution">
    <text evidence="1">The sequence shown here is derived from an EMBL/GenBank/DDBJ whole genome shotgun (WGS) entry which is preliminary data.</text>
</comment>
<accession>A0ABQ8L6J6</accession>
<sequence length="148" mass="16503">MNSQSDPLNLSAKLSIDGKDYTIFISSDSMRCFVCDKPARIETAAPVANAENSERAALLENDTMDSEPASGGMTKLYSVQQINNFLDVTKGLRKPKIESYFPDLKVFLLSGTMAMRKASFDELDKPKRYRLKKLLSNVRSSLNVQGKK</sequence>
<name>A0ABQ8L6J6_LABRO</name>
<proteinExistence type="predicted"/>
<dbReference type="EMBL" id="JACTAM010002123">
    <property type="protein sequence ID" value="KAI2645944.1"/>
    <property type="molecule type" value="Genomic_DNA"/>
</dbReference>